<dbReference type="EMBL" id="JARULN010000005">
    <property type="protein sequence ID" value="MDG5754019.1"/>
    <property type="molecule type" value="Genomic_DNA"/>
</dbReference>
<organism evidence="1 2">
    <name type="scientific">Ectobacillus antri</name>
    <dbReference type="NCBI Taxonomy" id="2486280"/>
    <lineage>
        <taxon>Bacteria</taxon>
        <taxon>Bacillati</taxon>
        <taxon>Bacillota</taxon>
        <taxon>Bacilli</taxon>
        <taxon>Bacillales</taxon>
        <taxon>Bacillaceae</taxon>
        <taxon>Ectobacillus</taxon>
    </lineage>
</organism>
<gene>
    <name evidence="1" type="ORF">P6P90_08530</name>
</gene>
<evidence type="ECO:0000313" key="1">
    <source>
        <dbReference type="EMBL" id="MDG5754019.1"/>
    </source>
</evidence>
<comment type="caution">
    <text evidence="1">The sequence shown here is derived from an EMBL/GenBank/DDBJ whole genome shotgun (WGS) entry which is preliminary data.</text>
</comment>
<reference evidence="1 2" key="1">
    <citation type="submission" date="2023-04" db="EMBL/GenBank/DDBJ databases">
        <title>Ectobacillus antri isolated from activated sludge.</title>
        <authorList>
            <person name="Yan P."/>
            <person name="Liu X."/>
        </authorList>
    </citation>
    <scope>NUCLEOTIDE SEQUENCE [LARGE SCALE GENOMIC DNA]</scope>
    <source>
        <strain evidence="1 2">C18H</strain>
    </source>
</reference>
<evidence type="ECO:0000313" key="2">
    <source>
        <dbReference type="Proteomes" id="UP001218246"/>
    </source>
</evidence>
<dbReference type="RefSeq" id="WP_278018051.1">
    <property type="nucleotide sequence ID" value="NZ_JARRRY010000003.1"/>
</dbReference>
<dbReference type="InterPro" id="IPR019593">
    <property type="entry name" value="Spore_coat_protein_Z/Y"/>
</dbReference>
<keyword evidence="1" id="KW-0946">Virion</keyword>
<dbReference type="Proteomes" id="UP001218246">
    <property type="component" value="Unassembled WGS sequence"/>
</dbReference>
<keyword evidence="1" id="KW-0167">Capsid protein</keyword>
<proteinExistence type="predicted"/>
<keyword evidence="2" id="KW-1185">Reference proteome</keyword>
<protein>
    <submittedName>
        <fullName evidence="1">CotY/CotZ family spore coat protein</fullName>
    </submittedName>
</protein>
<dbReference type="Pfam" id="PF10612">
    <property type="entry name" value="Spore-coat_CotZ"/>
    <property type="match status" value="1"/>
</dbReference>
<accession>A0ABT6H3R2</accession>
<sequence length="138" mass="15435">MSCNDKHYDVNCVCDVVKMIAEIQDVNTDFSCTTNCLNPVLGASNNHGMRPNTRVFSLYTKSGERFFASFLRNNCDDAESPFFRVESVEDCCAVLRVLELEGRNLSMCEFRATTQCIIVDLNCFCGIACIEDTFVPGV</sequence>
<name>A0ABT6H3R2_9BACI</name>